<organism evidence="1">
    <name type="scientific">viral metagenome</name>
    <dbReference type="NCBI Taxonomy" id="1070528"/>
    <lineage>
        <taxon>unclassified sequences</taxon>
        <taxon>metagenomes</taxon>
        <taxon>organismal metagenomes</taxon>
    </lineage>
</organism>
<accession>A0A6C0I7W9</accession>
<protein>
    <submittedName>
        <fullName evidence="1">Uncharacterized protein</fullName>
    </submittedName>
</protein>
<name>A0A6C0I7W9_9ZZZZ</name>
<sequence>MAKIMGCTVFTIAAIILAVATIVNVNKSSFTEVTTMTPGNSLSNTLALENYQDSVVMNVGTSTAQVNKMGAQYYLDLANYLNPSKQNLELAQNISPTPIQAGVPLPGASASYTNKNGNGYVDNLGYLNDSAFAPVAYSNERASQLSKCAKDLPMFAASSLLPKPSSNADNNALSQSASRAMAAFTNLAPSEQIGPLTRLGSMPYGTTVSERPIPLIPMDKTITPLFNGPSNIGIPVTFGSVNNSWVAAPGPNYQVYQN</sequence>
<proteinExistence type="predicted"/>
<dbReference type="AlphaFoldDB" id="A0A6C0I7W9"/>
<reference evidence="1" key="1">
    <citation type="journal article" date="2020" name="Nature">
        <title>Giant virus diversity and host interactions through global metagenomics.</title>
        <authorList>
            <person name="Schulz F."/>
            <person name="Roux S."/>
            <person name="Paez-Espino D."/>
            <person name="Jungbluth S."/>
            <person name="Walsh D.A."/>
            <person name="Denef V.J."/>
            <person name="McMahon K.D."/>
            <person name="Konstantinidis K.T."/>
            <person name="Eloe-Fadrosh E.A."/>
            <person name="Kyrpides N.C."/>
            <person name="Woyke T."/>
        </authorList>
    </citation>
    <scope>NUCLEOTIDE SEQUENCE</scope>
    <source>
        <strain evidence="1">GVMAG-M-3300023184-53</strain>
    </source>
</reference>
<evidence type="ECO:0000313" key="1">
    <source>
        <dbReference type="EMBL" id="QHT89118.1"/>
    </source>
</evidence>
<dbReference type="EMBL" id="MN740136">
    <property type="protein sequence ID" value="QHT89118.1"/>
    <property type="molecule type" value="Genomic_DNA"/>
</dbReference>